<dbReference type="AlphaFoldDB" id="A0A858RA05"/>
<keyword evidence="2" id="KW-1185">Reference proteome</keyword>
<dbReference type="EMBL" id="CP051775">
    <property type="protein sequence ID" value="QJE74228.1"/>
    <property type="molecule type" value="Genomic_DNA"/>
</dbReference>
<dbReference type="KEGG" id="acru:HHL28_15085"/>
<protein>
    <submittedName>
        <fullName evidence="1">XRE family transcriptional regulator</fullName>
    </submittedName>
</protein>
<reference evidence="1" key="1">
    <citation type="submission" date="2020-04" db="EMBL/GenBank/DDBJ databases">
        <title>A desert anoxygenic phototrophic bacterium fixes CO2 using RubisCO under aerobic conditions.</title>
        <authorList>
            <person name="Tang K."/>
        </authorList>
    </citation>
    <scope>NUCLEOTIDE SEQUENCE [LARGE SCALE GENOMIC DNA]</scope>
    <source>
        <strain evidence="1">MIMtkB3</strain>
    </source>
</reference>
<proteinExistence type="predicted"/>
<dbReference type="GO" id="GO:0003677">
    <property type="term" value="F:DNA binding"/>
    <property type="evidence" value="ECO:0007669"/>
    <property type="project" value="InterPro"/>
</dbReference>
<evidence type="ECO:0000313" key="2">
    <source>
        <dbReference type="Proteomes" id="UP000501891"/>
    </source>
</evidence>
<sequence>MTGTDLSFEAFLDEQGIKDEVYGAAIKRVIARQLEEARTSADISKTAMASGMGTSRAQVERVLDPENVAVSLETLDRAARAVGKRLVLDLKDL</sequence>
<gene>
    <name evidence="1" type="ORF">HHL28_15085</name>
</gene>
<dbReference type="SUPFAM" id="SSF47413">
    <property type="entry name" value="lambda repressor-like DNA-binding domains"/>
    <property type="match status" value="1"/>
</dbReference>
<accession>A0A858RA05</accession>
<dbReference type="Gene3D" id="1.10.260.40">
    <property type="entry name" value="lambda repressor-like DNA-binding domains"/>
    <property type="match status" value="1"/>
</dbReference>
<evidence type="ECO:0000313" key="1">
    <source>
        <dbReference type="EMBL" id="QJE74228.1"/>
    </source>
</evidence>
<dbReference type="Proteomes" id="UP000501891">
    <property type="component" value="Chromosome"/>
</dbReference>
<dbReference type="InterPro" id="IPR010982">
    <property type="entry name" value="Lambda_DNA-bd_dom_sf"/>
</dbReference>
<name>A0A858RA05_9PROT</name>
<organism evidence="1 2">
    <name type="scientific">Aerophototrophica crusticola</name>
    <dbReference type="NCBI Taxonomy" id="1709002"/>
    <lineage>
        <taxon>Bacteria</taxon>
        <taxon>Pseudomonadati</taxon>
        <taxon>Pseudomonadota</taxon>
        <taxon>Alphaproteobacteria</taxon>
        <taxon>Rhodospirillales</taxon>
        <taxon>Rhodospirillaceae</taxon>
        <taxon>Aerophototrophica</taxon>
    </lineage>
</organism>